<reference evidence="3" key="1">
    <citation type="journal article" date="2017" name="Med. Chem. Commun.">
        <title>Nonomuraea sp. ATCC 55076 harbours the largest actinomycete chromosome to date and the kistamicin biosynthetic gene cluster.</title>
        <authorList>
            <person name="Nazari B."/>
            <person name="Forneris C.C."/>
            <person name="Gibson M.I."/>
            <person name="Moon K."/>
            <person name="Schramma K.R."/>
            <person name="Seyedsayamdost M.R."/>
        </authorList>
    </citation>
    <scope>NUCLEOTIDE SEQUENCE [LARGE SCALE GENOMIC DNA]</scope>
    <source>
        <strain evidence="3">ATCC 55076</strain>
    </source>
</reference>
<dbReference type="STRING" id="1909395.BKM31_10040"/>
<accession>A0A1U9ZV03</accession>
<dbReference type="KEGG" id="noa:BKM31_10040"/>
<gene>
    <name evidence="2" type="ORF">BKM31_10040</name>
</gene>
<proteinExistence type="predicted"/>
<dbReference type="EMBL" id="CP017717">
    <property type="protein sequence ID" value="AQZ61770.1"/>
    <property type="molecule type" value="Genomic_DNA"/>
</dbReference>
<dbReference type="Proteomes" id="UP000190797">
    <property type="component" value="Chromosome"/>
</dbReference>
<evidence type="ECO:0000256" key="1">
    <source>
        <dbReference type="SAM" id="MobiDB-lite"/>
    </source>
</evidence>
<dbReference type="AlphaFoldDB" id="A0A1U9ZV03"/>
<feature type="compositionally biased region" description="Low complexity" evidence="1">
    <location>
        <begin position="65"/>
        <end position="75"/>
    </location>
</feature>
<dbReference type="RefSeq" id="WP_080037902.1">
    <property type="nucleotide sequence ID" value="NZ_CP017717.1"/>
</dbReference>
<protein>
    <submittedName>
        <fullName evidence="2">Uncharacterized protein</fullName>
    </submittedName>
</protein>
<evidence type="ECO:0000313" key="2">
    <source>
        <dbReference type="EMBL" id="AQZ61770.1"/>
    </source>
</evidence>
<name>A0A1U9ZV03_9ACTN</name>
<feature type="region of interest" description="Disordered" evidence="1">
    <location>
        <begin position="50"/>
        <end position="75"/>
    </location>
</feature>
<keyword evidence="3" id="KW-1185">Reference proteome</keyword>
<sequence length="75" mass="8274">MQVTLTADRTLRAVRLAFGHSARFLRVNDSGQVDVTTYTFAREQYFMAATSPRRAPGPPPRAAGRRLPASETVNP</sequence>
<organism evidence="2 3">
    <name type="scientific">[Actinomadura] parvosata subsp. kistnae</name>
    <dbReference type="NCBI Taxonomy" id="1909395"/>
    <lineage>
        <taxon>Bacteria</taxon>
        <taxon>Bacillati</taxon>
        <taxon>Actinomycetota</taxon>
        <taxon>Actinomycetes</taxon>
        <taxon>Streptosporangiales</taxon>
        <taxon>Streptosporangiaceae</taxon>
        <taxon>Nonomuraea</taxon>
    </lineage>
</organism>
<evidence type="ECO:0000313" key="3">
    <source>
        <dbReference type="Proteomes" id="UP000190797"/>
    </source>
</evidence>